<dbReference type="EMBL" id="JBHLXG010000008">
    <property type="protein sequence ID" value="MFC0226738.1"/>
    <property type="molecule type" value="Genomic_DNA"/>
</dbReference>
<evidence type="ECO:0000313" key="2">
    <source>
        <dbReference type="Proteomes" id="UP001589792"/>
    </source>
</evidence>
<dbReference type="PANTHER" id="PTHR38008:SF2">
    <property type="entry name" value="HEMOLYSIN"/>
    <property type="match status" value="1"/>
</dbReference>
<organism evidence="1 2">
    <name type="scientific">Serratia aquatilis</name>
    <dbReference type="NCBI Taxonomy" id="1737515"/>
    <lineage>
        <taxon>Bacteria</taxon>
        <taxon>Pseudomonadati</taxon>
        <taxon>Pseudomonadota</taxon>
        <taxon>Gammaproteobacteria</taxon>
        <taxon>Enterobacterales</taxon>
        <taxon>Yersiniaceae</taxon>
        <taxon>Serratia</taxon>
    </lineage>
</organism>
<reference evidence="1 2" key="1">
    <citation type="submission" date="2024-09" db="EMBL/GenBank/DDBJ databases">
        <authorList>
            <person name="Sun Q."/>
            <person name="Mori K."/>
        </authorList>
    </citation>
    <scope>NUCLEOTIDE SEQUENCE [LARGE SCALE GENOMIC DNA]</scope>
    <source>
        <strain evidence="1 2">CCM 8626</strain>
    </source>
</reference>
<sequence>MKKLLMLSLFVGTTLLQGCVSKTNNDAPLPPRVDKNIGMANPADVYCTKSGGKLTAKQNSQGQYSTCTMADGQEIDSWELFRRDHPAKK</sequence>
<comment type="caution">
    <text evidence="1">The sequence shown here is derived from an EMBL/GenBank/DDBJ whole genome shotgun (WGS) entry which is preliminary data.</text>
</comment>
<dbReference type="PANTHER" id="PTHR38008">
    <property type="entry name" value="HEMOLYSIN-RELATED"/>
    <property type="match status" value="1"/>
</dbReference>
<evidence type="ECO:0000313" key="1">
    <source>
        <dbReference type="EMBL" id="MFC0226738.1"/>
    </source>
</evidence>
<proteinExistence type="predicted"/>
<dbReference type="Pfam" id="PF03891">
    <property type="entry name" value="DUF333"/>
    <property type="match status" value="1"/>
</dbReference>
<keyword evidence="2" id="KW-1185">Reference proteome</keyword>
<dbReference type="RefSeq" id="WP_380674613.1">
    <property type="nucleotide sequence ID" value="NZ_CP173186.1"/>
</dbReference>
<dbReference type="Proteomes" id="UP001589792">
    <property type="component" value="Unassembled WGS sequence"/>
</dbReference>
<dbReference type="PROSITE" id="PS51257">
    <property type="entry name" value="PROKAR_LIPOPROTEIN"/>
    <property type="match status" value="1"/>
</dbReference>
<dbReference type="InterPro" id="IPR005590">
    <property type="entry name" value="DUF333"/>
</dbReference>
<name>A0ABV6ECK5_9GAMM</name>
<accession>A0ABV6ECK5</accession>
<gene>
    <name evidence="1" type="ORF">ACFFJ3_09540</name>
</gene>
<protein>
    <submittedName>
        <fullName evidence="1">DUF333 domain-containing protein</fullName>
    </submittedName>
</protein>